<organism evidence="2 3">
    <name type="scientific">Ferruginivarius sediminum</name>
    <dbReference type="NCBI Taxonomy" id="2661937"/>
    <lineage>
        <taxon>Bacteria</taxon>
        <taxon>Pseudomonadati</taxon>
        <taxon>Pseudomonadota</taxon>
        <taxon>Alphaproteobacteria</taxon>
        <taxon>Rhodospirillales</taxon>
        <taxon>Rhodospirillaceae</taxon>
        <taxon>Ferruginivarius</taxon>
    </lineage>
</organism>
<protein>
    <submittedName>
        <fullName evidence="2">Uncharacterized protein</fullName>
    </submittedName>
</protein>
<reference evidence="2 3" key="1">
    <citation type="submission" date="2018-07" db="EMBL/GenBank/DDBJ databases">
        <title>Venubactetium sediminum gen. nov., sp. nov., isolated from a marine solar saltern.</title>
        <authorList>
            <person name="Wang S."/>
        </authorList>
    </citation>
    <scope>NUCLEOTIDE SEQUENCE [LARGE SCALE GENOMIC DNA]</scope>
    <source>
        <strain evidence="2 3">WD2A32</strain>
    </source>
</reference>
<gene>
    <name evidence="2" type="ORF">DRB17_15705</name>
</gene>
<name>A0A369T8V1_9PROT</name>
<evidence type="ECO:0000256" key="1">
    <source>
        <dbReference type="SAM" id="Phobius"/>
    </source>
</evidence>
<proteinExistence type="predicted"/>
<dbReference type="RefSeq" id="WP_114583169.1">
    <property type="nucleotide sequence ID" value="NZ_QPMH01000018.1"/>
</dbReference>
<keyword evidence="1" id="KW-1133">Transmembrane helix</keyword>
<keyword evidence="1" id="KW-0812">Transmembrane</keyword>
<comment type="caution">
    <text evidence="2">The sequence shown here is derived from an EMBL/GenBank/DDBJ whole genome shotgun (WGS) entry which is preliminary data.</text>
</comment>
<dbReference type="Proteomes" id="UP000253941">
    <property type="component" value="Unassembled WGS sequence"/>
</dbReference>
<evidence type="ECO:0000313" key="2">
    <source>
        <dbReference type="EMBL" id="RDD60904.1"/>
    </source>
</evidence>
<accession>A0A369T8V1</accession>
<keyword evidence="1" id="KW-0472">Membrane</keyword>
<sequence>MRMVFFGTASIYAVGVVLTALGQAVTLYSEGWGVDTLALRALEVGLSWPMLLVGLLTEIRF</sequence>
<dbReference type="AlphaFoldDB" id="A0A369T8V1"/>
<feature type="transmembrane region" description="Helical" evidence="1">
    <location>
        <begin position="38"/>
        <end position="57"/>
    </location>
</feature>
<keyword evidence="3" id="KW-1185">Reference proteome</keyword>
<evidence type="ECO:0000313" key="3">
    <source>
        <dbReference type="Proteomes" id="UP000253941"/>
    </source>
</evidence>
<dbReference type="EMBL" id="QPMH01000018">
    <property type="protein sequence ID" value="RDD60904.1"/>
    <property type="molecule type" value="Genomic_DNA"/>
</dbReference>